<organism evidence="1 2">
    <name type="scientific">Rhabditophanes sp. KR3021</name>
    <dbReference type="NCBI Taxonomy" id="114890"/>
    <lineage>
        <taxon>Eukaryota</taxon>
        <taxon>Metazoa</taxon>
        <taxon>Ecdysozoa</taxon>
        <taxon>Nematoda</taxon>
        <taxon>Chromadorea</taxon>
        <taxon>Rhabditida</taxon>
        <taxon>Tylenchina</taxon>
        <taxon>Panagrolaimomorpha</taxon>
        <taxon>Strongyloidoidea</taxon>
        <taxon>Alloionematidae</taxon>
        <taxon>Rhabditophanes</taxon>
    </lineage>
</organism>
<evidence type="ECO:0000313" key="1">
    <source>
        <dbReference type="Proteomes" id="UP000095286"/>
    </source>
</evidence>
<dbReference type="Proteomes" id="UP000095286">
    <property type="component" value="Unplaced"/>
</dbReference>
<sequence length="143" mass="15723">MDDTQLKTLAPILLTQDLSANMKKEVENVYEDRDQTKAELVSQLDIIFNDTSVSSADKAVYAKYIKESNAKEAQIVAKIEAGINATDLTPSQKALYAKIKAIFQNQDISGKKSEEQIEVAKKSASDEDRIAVETAIIAALTKE</sequence>
<protein>
    <submittedName>
        <fullName evidence="2">Phage protein</fullName>
    </submittedName>
</protein>
<dbReference type="WBParaSite" id="RSKR_0000262300.1">
    <property type="protein sequence ID" value="RSKR_0000262300.1"/>
    <property type="gene ID" value="RSKR_0000262300"/>
</dbReference>
<accession>A0AC35TNV4</accession>
<evidence type="ECO:0000313" key="2">
    <source>
        <dbReference type="WBParaSite" id="RSKR_0000262300.1"/>
    </source>
</evidence>
<reference evidence="2" key="1">
    <citation type="submission" date="2016-11" db="UniProtKB">
        <authorList>
            <consortium name="WormBaseParasite"/>
        </authorList>
    </citation>
    <scope>IDENTIFICATION</scope>
    <source>
        <strain evidence="2">KR3021</strain>
    </source>
</reference>
<name>A0AC35TNV4_9BILA</name>
<proteinExistence type="predicted"/>